<sequence>MLKRAQLFKTIRRTQVAKNLKLKLARVELDLTQGQLAEAVGVTRQTIGLIEAGKYNPSLSLCQSICRCLGKTLDQLFWEEEDGN</sequence>
<feature type="domain" description="HTH cro/C1-type" evidence="2">
    <location>
        <begin position="22"/>
        <end position="76"/>
    </location>
</feature>
<dbReference type="PANTHER" id="PTHR46558">
    <property type="entry name" value="TRACRIPTIONAL REGULATORY PROTEIN-RELATED-RELATED"/>
    <property type="match status" value="1"/>
</dbReference>
<dbReference type="GO" id="GO:0003677">
    <property type="term" value="F:DNA binding"/>
    <property type="evidence" value="ECO:0007669"/>
    <property type="project" value="UniProtKB-KW"/>
</dbReference>
<dbReference type="InterPro" id="IPR010982">
    <property type="entry name" value="Lambda_DNA-bd_dom_sf"/>
</dbReference>
<dbReference type="Pfam" id="PF01381">
    <property type="entry name" value="HTH_3"/>
    <property type="match status" value="1"/>
</dbReference>
<gene>
    <name evidence="3" type="ORF">B7697_03005</name>
</gene>
<dbReference type="PROSITE" id="PS50943">
    <property type="entry name" value="HTH_CROC1"/>
    <property type="match status" value="1"/>
</dbReference>
<comment type="caution">
    <text evidence="3">The sequence shown here is derived from an EMBL/GenBank/DDBJ whole genome shotgun (WGS) entry which is preliminary data.</text>
</comment>
<proteinExistence type="predicted"/>
<dbReference type="Proteomes" id="UP000193102">
    <property type="component" value="Unassembled WGS sequence"/>
</dbReference>
<evidence type="ECO:0000313" key="3">
    <source>
        <dbReference type="EMBL" id="ORP00007.1"/>
    </source>
</evidence>
<dbReference type="EMBL" id="NCVI01000018">
    <property type="protein sequence ID" value="ORP00007.1"/>
    <property type="molecule type" value="Genomic_DNA"/>
</dbReference>
<dbReference type="SUPFAM" id="SSF47413">
    <property type="entry name" value="lambda repressor-like DNA-binding domains"/>
    <property type="match status" value="1"/>
</dbReference>
<dbReference type="CDD" id="cd00093">
    <property type="entry name" value="HTH_XRE"/>
    <property type="match status" value="1"/>
</dbReference>
<dbReference type="InterPro" id="IPR001387">
    <property type="entry name" value="Cro/C1-type_HTH"/>
</dbReference>
<protein>
    <submittedName>
        <fullName evidence="3">Transcriptional regulator</fullName>
    </submittedName>
</protein>
<organism evidence="3 4">
    <name type="scientific">Streptococcus mitis</name>
    <dbReference type="NCBI Taxonomy" id="28037"/>
    <lineage>
        <taxon>Bacteria</taxon>
        <taxon>Bacillati</taxon>
        <taxon>Bacillota</taxon>
        <taxon>Bacilli</taxon>
        <taxon>Lactobacillales</taxon>
        <taxon>Streptococcaceae</taxon>
        <taxon>Streptococcus</taxon>
        <taxon>Streptococcus mitis group</taxon>
    </lineage>
</organism>
<dbReference type="Gene3D" id="1.10.260.40">
    <property type="entry name" value="lambda repressor-like DNA-binding domains"/>
    <property type="match status" value="1"/>
</dbReference>
<dbReference type="AlphaFoldDB" id="A0A1X1KKN8"/>
<evidence type="ECO:0000256" key="1">
    <source>
        <dbReference type="ARBA" id="ARBA00023125"/>
    </source>
</evidence>
<dbReference type="PANTHER" id="PTHR46558:SF3">
    <property type="entry name" value="TRANSCRIPTIONAL REGULATOR"/>
    <property type="match status" value="1"/>
</dbReference>
<evidence type="ECO:0000259" key="2">
    <source>
        <dbReference type="PROSITE" id="PS50943"/>
    </source>
</evidence>
<accession>A0A1X1KKN8</accession>
<name>A0A1X1KKN8_STRMT</name>
<dbReference type="SMART" id="SM00530">
    <property type="entry name" value="HTH_XRE"/>
    <property type="match status" value="1"/>
</dbReference>
<keyword evidence="1" id="KW-0238">DNA-binding</keyword>
<reference evidence="3 4" key="1">
    <citation type="journal article" date="2016" name="Eur. J. Clin. Microbiol. Infect. Dis.">
        <title>Whole genome sequencing as a tool for phylogenetic analysis of clinical strains of Mitis group streptococci.</title>
        <authorList>
            <person name="Rasmussen L.H."/>
            <person name="Dargis R."/>
            <person name="Hojholt K."/>
            <person name="Christensen J.J."/>
            <person name="Skovgaard O."/>
            <person name="Justesen U.S."/>
            <person name="Rosenvinge F.S."/>
            <person name="Moser C."/>
            <person name="Lukjancenko O."/>
            <person name="Rasmussen S."/>
            <person name="Nielsen X.C."/>
        </authorList>
    </citation>
    <scope>NUCLEOTIDE SEQUENCE [LARGE SCALE GENOMIC DNA]</scope>
    <source>
        <strain evidence="3 4">RH_17024_08</strain>
    </source>
</reference>
<evidence type="ECO:0000313" key="4">
    <source>
        <dbReference type="Proteomes" id="UP000193102"/>
    </source>
</evidence>